<protein>
    <submittedName>
        <fullName evidence="1">Uncharacterized protein</fullName>
    </submittedName>
</protein>
<proteinExistence type="predicted"/>
<comment type="caution">
    <text evidence="1">The sequence shown here is derived from an EMBL/GenBank/DDBJ whole genome shotgun (WGS) entry which is preliminary data.</text>
</comment>
<keyword evidence="2" id="KW-1185">Reference proteome</keyword>
<name>A0A3M7PYK7_BRAPC</name>
<reference evidence="1 2" key="1">
    <citation type="journal article" date="2018" name="Sci. Rep.">
        <title>Genomic signatures of local adaptation to the degree of environmental predictability in rotifers.</title>
        <authorList>
            <person name="Franch-Gras L."/>
            <person name="Hahn C."/>
            <person name="Garcia-Roger E.M."/>
            <person name="Carmona M.J."/>
            <person name="Serra M."/>
            <person name="Gomez A."/>
        </authorList>
    </citation>
    <scope>NUCLEOTIDE SEQUENCE [LARGE SCALE GENOMIC DNA]</scope>
    <source>
        <strain evidence="1">HYR1</strain>
    </source>
</reference>
<dbReference type="EMBL" id="REGN01008340">
    <property type="protein sequence ID" value="RNA03811.1"/>
    <property type="molecule type" value="Genomic_DNA"/>
</dbReference>
<evidence type="ECO:0000313" key="1">
    <source>
        <dbReference type="EMBL" id="RNA03811.1"/>
    </source>
</evidence>
<dbReference type="AlphaFoldDB" id="A0A3M7PYK7"/>
<dbReference type="Proteomes" id="UP000276133">
    <property type="component" value="Unassembled WGS sequence"/>
</dbReference>
<gene>
    <name evidence="1" type="ORF">BpHYR1_021726</name>
</gene>
<evidence type="ECO:0000313" key="2">
    <source>
        <dbReference type="Proteomes" id="UP000276133"/>
    </source>
</evidence>
<organism evidence="1 2">
    <name type="scientific">Brachionus plicatilis</name>
    <name type="common">Marine rotifer</name>
    <name type="synonym">Brachionus muelleri</name>
    <dbReference type="NCBI Taxonomy" id="10195"/>
    <lineage>
        <taxon>Eukaryota</taxon>
        <taxon>Metazoa</taxon>
        <taxon>Spiralia</taxon>
        <taxon>Gnathifera</taxon>
        <taxon>Rotifera</taxon>
        <taxon>Eurotatoria</taxon>
        <taxon>Monogononta</taxon>
        <taxon>Pseudotrocha</taxon>
        <taxon>Ploima</taxon>
        <taxon>Brachionidae</taxon>
        <taxon>Brachionus</taxon>
    </lineage>
</organism>
<accession>A0A3M7PYK7</accession>
<sequence length="71" mass="8058">MLRDMHTGKIHTIVPYENALSRFRPKIRLALFTSDPNMPALASTFKLAIRQMVSNLLYKQSGLVVNKNGLE</sequence>